<name>A0A381T246_9ZZZZ</name>
<dbReference type="SUPFAM" id="SSF53474">
    <property type="entry name" value="alpha/beta-Hydrolases"/>
    <property type="match status" value="1"/>
</dbReference>
<gene>
    <name evidence="1" type="ORF">METZ01_LOCUS62485</name>
</gene>
<dbReference type="EMBL" id="UINC01003834">
    <property type="protein sequence ID" value="SVA09631.1"/>
    <property type="molecule type" value="Genomic_DNA"/>
</dbReference>
<evidence type="ECO:0008006" key="2">
    <source>
        <dbReference type="Google" id="ProtNLM"/>
    </source>
</evidence>
<accession>A0A381T246</accession>
<organism evidence="1">
    <name type="scientific">marine metagenome</name>
    <dbReference type="NCBI Taxonomy" id="408172"/>
    <lineage>
        <taxon>unclassified sequences</taxon>
        <taxon>metagenomes</taxon>
        <taxon>ecological metagenomes</taxon>
    </lineage>
</organism>
<proteinExistence type="predicted"/>
<reference evidence="1" key="1">
    <citation type="submission" date="2018-05" db="EMBL/GenBank/DDBJ databases">
        <authorList>
            <person name="Lanie J.A."/>
            <person name="Ng W.-L."/>
            <person name="Kazmierczak K.M."/>
            <person name="Andrzejewski T.M."/>
            <person name="Davidsen T.M."/>
            <person name="Wayne K.J."/>
            <person name="Tettelin H."/>
            <person name="Glass J.I."/>
            <person name="Rusch D."/>
            <person name="Podicherti R."/>
            <person name="Tsui H.-C.T."/>
            <person name="Winkler M.E."/>
        </authorList>
    </citation>
    <scope>NUCLEOTIDE SEQUENCE</scope>
</reference>
<dbReference type="AlphaFoldDB" id="A0A381T246"/>
<protein>
    <recommendedName>
        <fullName evidence="2">AB hydrolase-1 domain-containing protein</fullName>
    </recommendedName>
</protein>
<feature type="non-terminal residue" evidence="1">
    <location>
        <position position="1"/>
    </location>
</feature>
<evidence type="ECO:0000313" key="1">
    <source>
        <dbReference type="EMBL" id="SVA09631.1"/>
    </source>
</evidence>
<dbReference type="InterPro" id="IPR029058">
    <property type="entry name" value="AB_hydrolase_fold"/>
</dbReference>
<sequence>LVSESLSGPSTFVVVPGAGHTSNLEAPDVVNPAMLDFLAALD</sequence>
<dbReference type="Gene3D" id="3.40.50.1820">
    <property type="entry name" value="alpha/beta hydrolase"/>
    <property type="match status" value="1"/>
</dbReference>